<dbReference type="Gene3D" id="3.30.700.10">
    <property type="entry name" value="Glycoprotein, Type 4 Pilin"/>
    <property type="match status" value="1"/>
</dbReference>
<dbReference type="AlphaFoldDB" id="A0A517T4N8"/>
<dbReference type="EMBL" id="CP036316">
    <property type="protein sequence ID" value="QDT63324.1"/>
    <property type="molecule type" value="Genomic_DNA"/>
</dbReference>
<dbReference type="PANTHER" id="PTHR30093">
    <property type="entry name" value="GENERAL SECRETION PATHWAY PROTEIN G"/>
    <property type="match status" value="1"/>
</dbReference>
<keyword evidence="1" id="KW-0812">Transmembrane</keyword>
<dbReference type="Proteomes" id="UP000319976">
    <property type="component" value="Chromosome"/>
</dbReference>
<evidence type="ECO:0000313" key="4">
    <source>
        <dbReference type="Proteomes" id="UP000319976"/>
    </source>
</evidence>
<accession>A0A517T4N8</accession>
<dbReference type="InterPro" id="IPR011453">
    <property type="entry name" value="DUF1559"/>
</dbReference>
<sequence length="339" mass="36852">MYSLRKSARGGFTLIELLVVIAIIAILIALLLPAVQQAREAARRSQCKNNLKQLALAMHNYHDSHRVFPPAYVDLRSTGQAGDDKGHWAWSAFILPYMELSNVFETIQVNDLIPSDALDIAANRDIMSLRYETFLCPSAPGPKTNPNAGYMVERSGSGAAYQLSVTNYVVVNSSKDRFQNRAPDPTNAIDGATGMFYRDSKTRIRDITDGTSNTLMIGERSYYDPGDGSDRLASAMFMLRGNAPDGDPTAGDGSDTNTNQGVLVAAGTTRYELNTTRTGSTAYNMGFFSQHIGGVQFAMADGSVHFINESIDHLLASHTVDSTLEYLVAIADGNVVAEF</sequence>
<dbReference type="NCBIfam" id="TIGR02532">
    <property type="entry name" value="IV_pilin_GFxxxE"/>
    <property type="match status" value="1"/>
</dbReference>
<dbReference type="NCBIfam" id="TIGR04294">
    <property type="entry name" value="pre_pil_HX9DG"/>
    <property type="match status" value="1"/>
</dbReference>
<feature type="transmembrane region" description="Helical" evidence="1">
    <location>
        <begin position="12"/>
        <end position="35"/>
    </location>
</feature>
<dbReference type="PROSITE" id="PS00409">
    <property type="entry name" value="PROKAR_NTER_METHYL"/>
    <property type="match status" value="1"/>
</dbReference>
<dbReference type="InterPro" id="IPR045584">
    <property type="entry name" value="Pilin-like"/>
</dbReference>
<organism evidence="3 4">
    <name type="scientific">Calycomorphotria hydatis</name>
    <dbReference type="NCBI Taxonomy" id="2528027"/>
    <lineage>
        <taxon>Bacteria</taxon>
        <taxon>Pseudomonadati</taxon>
        <taxon>Planctomycetota</taxon>
        <taxon>Planctomycetia</taxon>
        <taxon>Planctomycetales</taxon>
        <taxon>Planctomycetaceae</taxon>
        <taxon>Calycomorphotria</taxon>
    </lineage>
</organism>
<dbReference type="KEGG" id="chya:V22_05440"/>
<proteinExistence type="predicted"/>
<dbReference type="SUPFAM" id="SSF54523">
    <property type="entry name" value="Pili subunits"/>
    <property type="match status" value="1"/>
</dbReference>
<evidence type="ECO:0000313" key="3">
    <source>
        <dbReference type="EMBL" id="QDT63324.1"/>
    </source>
</evidence>
<dbReference type="Pfam" id="PF07963">
    <property type="entry name" value="N_methyl"/>
    <property type="match status" value="1"/>
</dbReference>
<name>A0A517T4N8_9PLAN</name>
<dbReference type="Pfam" id="PF07596">
    <property type="entry name" value="SBP_bac_10"/>
    <property type="match status" value="1"/>
</dbReference>
<dbReference type="InterPro" id="IPR027558">
    <property type="entry name" value="Pre_pil_HX9DG_C"/>
</dbReference>
<evidence type="ECO:0000256" key="1">
    <source>
        <dbReference type="SAM" id="Phobius"/>
    </source>
</evidence>
<evidence type="ECO:0000259" key="2">
    <source>
        <dbReference type="Pfam" id="PF07596"/>
    </source>
</evidence>
<gene>
    <name evidence="3" type="primary">xcpT_7</name>
    <name evidence="3" type="ORF">V22_05440</name>
</gene>
<protein>
    <submittedName>
        <fullName evidence="3">Type II secretion system protein G</fullName>
    </submittedName>
</protein>
<dbReference type="InterPro" id="IPR012902">
    <property type="entry name" value="N_methyl_site"/>
</dbReference>
<feature type="domain" description="DUF1559" evidence="2">
    <location>
        <begin position="36"/>
        <end position="313"/>
    </location>
</feature>
<keyword evidence="1" id="KW-1133">Transmembrane helix</keyword>
<reference evidence="3 4" key="1">
    <citation type="submission" date="2019-02" db="EMBL/GenBank/DDBJ databases">
        <title>Deep-cultivation of Planctomycetes and their phenomic and genomic characterization uncovers novel biology.</title>
        <authorList>
            <person name="Wiegand S."/>
            <person name="Jogler M."/>
            <person name="Boedeker C."/>
            <person name="Pinto D."/>
            <person name="Vollmers J."/>
            <person name="Rivas-Marin E."/>
            <person name="Kohn T."/>
            <person name="Peeters S.H."/>
            <person name="Heuer A."/>
            <person name="Rast P."/>
            <person name="Oberbeckmann S."/>
            <person name="Bunk B."/>
            <person name="Jeske O."/>
            <person name="Meyerdierks A."/>
            <person name="Storesund J.E."/>
            <person name="Kallscheuer N."/>
            <person name="Luecker S."/>
            <person name="Lage O.M."/>
            <person name="Pohl T."/>
            <person name="Merkel B.J."/>
            <person name="Hornburger P."/>
            <person name="Mueller R.-W."/>
            <person name="Bruemmer F."/>
            <person name="Labrenz M."/>
            <person name="Spormann A.M."/>
            <person name="Op den Camp H."/>
            <person name="Overmann J."/>
            <person name="Amann R."/>
            <person name="Jetten M.S.M."/>
            <person name="Mascher T."/>
            <person name="Medema M.H."/>
            <person name="Devos D.P."/>
            <person name="Kaster A.-K."/>
            <person name="Ovreas L."/>
            <person name="Rohde M."/>
            <person name="Galperin M.Y."/>
            <person name="Jogler C."/>
        </authorList>
    </citation>
    <scope>NUCLEOTIDE SEQUENCE [LARGE SCALE GENOMIC DNA]</scope>
    <source>
        <strain evidence="3 4">V22</strain>
    </source>
</reference>
<keyword evidence="4" id="KW-1185">Reference proteome</keyword>
<keyword evidence="1" id="KW-0472">Membrane</keyword>
<dbReference type="PANTHER" id="PTHR30093:SF2">
    <property type="entry name" value="TYPE II SECRETION SYSTEM PROTEIN H"/>
    <property type="match status" value="1"/>
</dbReference>
<dbReference type="RefSeq" id="WP_145259557.1">
    <property type="nucleotide sequence ID" value="NZ_CP036316.1"/>
</dbReference>